<dbReference type="AlphaFoldDB" id="A0A967E7Z8"/>
<dbReference type="PROSITE" id="PS00122">
    <property type="entry name" value="CARBOXYLESTERASE_B_1"/>
    <property type="match status" value="1"/>
</dbReference>
<dbReference type="InterPro" id="IPR019826">
    <property type="entry name" value="Carboxylesterase_B_AS"/>
</dbReference>
<dbReference type="PANTHER" id="PTHR11559">
    <property type="entry name" value="CARBOXYLESTERASE"/>
    <property type="match status" value="1"/>
</dbReference>
<dbReference type="SUPFAM" id="SSF53474">
    <property type="entry name" value="alpha/beta-Hydrolases"/>
    <property type="match status" value="1"/>
</dbReference>
<dbReference type="Gene3D" id="3.40.50.1820">
    <property type="entry name" value="alpha/beta hydrolase"/>
    <property type="match status" value="1"/>
</dbReference>
<evidence type="ECO:0000259" key="5">
    <source>
        <dbReference type="Pfam" id="PF00135"/>
    </source>
</evidence>
<protein>
    <recommendedName>
        <fullName evidence="3">Carboxylic ester hydrolase</fullName>
        <ecNumber evidence="3">3.1.1.-</ecNumber>
    </recommendedName>
</protein>
<keyword evidence="2 3" id="KW-0378">Hydrolase</keyword>
<dbReference type="EC" id="3.1.1.-" evidence="3"/>
<feature type="region of interest" description="Disordered" evidence="4">
    <location>
        <begin position="45"/>
        <end position="66"/>
    </location>
</feature>
<reference evidence="6" key="1">
    <citation type="submission" date="2020-03" db="EMBL/GenBank/DDBJ databases">
        <title>Draft sequencing of Calidifontibacter sp. DB0510.</title>
        <authorList>
            <person name="Kim D.-U."/>
        </authorList>
    </citation>
    <scope>NUCLEOTIDE SEQUENCE</scope>
    <source>
        <strain evidence="6">DB0510</strain>
    </source>
</reference>
<comment type="similarity">
    <text evidence="1 3">Belongs to the type-B carboxylesterase/lipase family.</text>
</comment>
<name>A0A967E7Z8_9MICO</name>
<dbReference type="RefSeq" id="WP_166192802.1">
    <property type="nucleotide sequence ID" value="NZ_JAAOIV010000002.1"/>
</dbReference>
<dbReference type="GO" id="GO:0016787">
    <property type="term" value="F:hydrolase activity"/>
    <property type="evidence" value="ECO:0007669"/>
    <property type="project" value="UniProtKB-KW"/>
</dbReference>
<evidence type="ECO:0000256" key="1">
    <source>
        <dbReference type="ARBA" id="ARBA00005964"/>
    </source>
</evidence>
<dbReference type="InterPro" id="IPR029058">
    <property type="entry name" value="AB_hydrolase_fold"/>
</dbReference>
<sequence length="496" mass="51976">MSEPIVTISSGQLRGKRTEHGVAFLGVPYAEPAVGAARFAAAQPRQPWDGVRDATEHGPTSLQGPYPAGMDRLLPNAIDPGDDYLNVAVWTPDPGAQGLPVVVWIHGGAFVRGANSIATYDGDAFARDGVVLVGINYRLGVPGFPVLPDAPTNLGIRDQIAALEWVRDNIAAFGGDPGKVTIMGESAGGMSVATLMATPQARGLFHRAIIQSGGGVSAGAPDDLGKVTAEVARVLGVQPTAAALGAVEPDRLLQAQTEVSLAMILDPDPARWGATTITGGFGIMPVFPAIDGDLLSGAPERLIGSGSAAGIPLLIGSTTQEFNLWSIGLGMGAQITEDTLRPALARFGVPAQVVDGYAERRPGAAAADVFSAVVTDLLFTQPTLRLAQGQLDHAPVHLYEFDWRTTVQALGACHALELPFVFDTLAAAREGMAGSDAPHELATQMHAAWVRFATDGEPGWAAYDTERRPVQRFGDEIATVNDPRREDRQAWAGEPG</sequence>
<feature type="domain" description="Carboxylesterase type B" evidence="5">
    <location>
        <begin position="3"/>
        <end position="473"/>
    </location>
</feature>
<dbReference type="Proteomes" id="UP000744769">
    <property type="component" value="Unassembled WGS sequence"/>
</dbReference>
<accession>A0A967E7Z8</accession>
<evidence type="ECO:0000313" key="6">
    <source>
        <dbReference type="EMBL" id="NHN54692.1"/>
    </source>
</evidence>
<evidence type="ECO:0000256" key="3">
    <source>
        <dbReference type="RuleBase" id="RU361235"/>
    </source>
</evidence>
<dbReference type="InterPro" id="IPR002018">
    <property type="entry name" value="CarbesteraseB"/>
</dbReference>
<keyword evidence="7" id="KW-1185">Reference proteome</keyword>
<evidence type="ECO:0000313" key="7">
    <source>
        <dbReference type="Proteomes" id="UP000744769"/>
    </source>
</evidence>
<dbReference type="InterPro" id="IPR050309">
    <property type="entry name" value="Type-B_Carboxylest/Lipase"/>
</dbReference>
<evidence type="ECO:0000256" key="2">
    <source>
        <dbReference type="ARBA" id="ARBA00022801"/>
    </source>
</evidence>
<comment type="caution">
    <text evidence="6">The sequence shown here is derived from an EMBL/GenBank/DDBJ whole genome shotgun (WGS) entry which is preliminary data.</text>
</comment>
<evidence type="ECO:0000256" key="4">
    <source>
        <dbReference type="SAM" id="MobiDB-lite"/>
    </source>
</evidence>
<dbReference type="Pfam" id="PF00135">
    <property type="entry name" value="COesterase"/>
    <property type="match status" value="1"/>
</dbReference>
<organism evidence="6 7">
    <name type="scientific">Metallococcus carri</name>
    <dbReference type="NCBI Taxonomy" id="1656884"/>
    <lineage>
        <taxon>Bacteria</taxon>
        <taxon>Bacillati</taxon>
        <taxon>Actinomycetota</taxon>
        <taxon>Actinomycetes</taxon>
        <taxon>Micrococcales</taxon>
        <taxon>Dermacoccaceae</taxon>
        <taxon>Metallococcus</taxon>
    </lineage>
</organism>
<gene>
    <name evidence="6" type="ORF">G9U51_02710</name>
</gene>
<proteinExistence type="inferred from homology"/>
<dbReference type="EMBL" id="JAAOIV010000002">
    <property type="protein sequence ID" value="NHN54692.1"/>
    <property type="molecule type" value="Genomic_DNA"/>
</dbReference>